<dbReference type="Proteomes" id="UP000646478">
    <property type="component" value="Unassembled WGS sequence"/>
</dbReference>
<reference evidence="1" key="2">
    <citation type="submission" date="2020-09" db="EMBL/GenBank/DDBJ databases">
        <authorList>
            <person name="Sun Q."/>
            <person name="Zhou Y."/>
        </authorList>
    </citation>
    <scope>NUCLEOTIDE SEQUENCE</scope>
    <source>
        <strain evidence="1">CGMCC 1.15082</strain>
    </source>
</reference>
<dbReference type="AlphaFoldDB" id="A0A916SRD8"/>
<name>A0A916SRD8_9HYPH</name>
<keyword evidence="2" id="KW-1185">Reference proteome</keyword>
<reference evidence="1" key="1">
    <citation type="journal article" date="2014" name="Int. J. Syst. Evol. Microbiol.">
        <title>Complete genome sequence of Corynebacterium casei LMG S-19264T (=DSM 44701T), isolated from a smear-ripened cheese.</title>
        <authorList>
            <consortium name="US DOE Joint Genome Institute (JGI-PGF)"/>
            <person name="Walter F."/>
            <person name="Albersmeier A."/>
            <person name="Kalinowski J."/>
            <person name="Ruckert C."/>
        </authorList>
    </citation>
    <scope>NUCLEOTIDE SEQUENCE</scope>
    <source>
        <strain evidence="1">CGMCC 1.15082</strain>
    </source>
</reference>
<organism evidence="1 2">
    <name type="scientific">Brucella endophytica</name>
    <dbReference type="NCBI Taxonomy" id="1963359"/>
    <lineage>
        <taxon>Bacteria</taxon>
        <taxon>Pseudomonadati</taxon>
        <taxon>Pseudomonadota</taxon>
        <taxon>Alphaproteobacteria</taxon>
        <taxon>Hyphomicrobiales</taxon>
        <taxon>Brucellaceae</taxon>
        <taxon>Brucella/Ochrobactrum group</taxon>
        <taxon>Brucella</taxon>
    </lineage>
</organism>
<proteinExistence type="predicted"/>
<evidence type="ECO:0000313" key="2">
    <source>
        <dbReference type="Proteomes" id="UP000646478"/>
    </source>
</evidence>
<evidence type="ECO:0000313" key="1">
    <source>
        <dbReference type="EMBL" id="GGB13807.1"/>
    </source>
</evidence>
<dbReference type="EMBL" id="BMHH01000055">
    <property type="protein sequence ID" value="GGB13807.1"/>
    <property type="molecule type" value="Genomic_DNA"/>
</dbReference>
<protein>
    <submittedName>
        <fullName evidence="1">Uncharacterized protein</fullName>
    </submittedName>
</protein>
<gene>
    <name evidence="1" type="ORF">GCM10011491_46850</name>
</gene>
<dbReference type="RefSeq" id="WP_188826576.1">
    <property type="nucleotide sequence ID" value="NZ_BMHH01000055.1"/>
</dbReference>
<sequence length="359" mass="38021">MSRTLQIKTAGAVDTDGMTVKLTFSAPPPRIPPPPADGSIDYIATAHLTGNDGDLVGYWVKFHIEGGDAFFYEPDYDDETSQTATRLTGNGGIATANFGNIVGETQNMTATVVKDPNDVIIDNGASDTEQFTFAPVQQTVMVFPALDCAATDGSTRNKILAAVLGGENQEVDPTYSGPIVFTIASPAQFDNADNGNPQQKTVNATQGFAEATFTNASGKAETIITRAALPDGTASSRPLVFHFYPDTMWLDGEVLWAKNPYDDTDSKGEIAAQYQFNIVEAPSPAPTLYLCLEASSSAYFFTNTQGYVNAKVIQIDNPVTGQASSVSILNDSPEQGIMLTASVPAISPPASTTLNFGQS</sequence>
<comment type="caution">
    <text evidence="1">The sequence shown here is derived from an EMBL/GenBank/DDBJ whole genome shotgun (WGS) entry which is preliminary data.</text>
</comment>
<accession>A0A916SRD8</accession>